<feature type="transmembrane region" description="Helical" evidence="6">
    <location>
        <begin position="12"/>
        <end position="31"/>
    </location>
</feature>
<evidence type="ECO:0000256" key="2">
    <source>
        <dbReference type="ARBA" id="ARBA00022692"/>
    </source>
</evidence>
<feature type="transmembrane region" description="Helical" evidence="6">
    <location>
        <begin position="323"/>
        <end position="343"/>
    </location>
</feature>
<feature type="compositionally biased region" description="Basic residues" evidence="5">
    <location>
        <begin position="157"/>
        <end position="171"/>
    </location>
</feature>
<sequence>MSDVIIAKCVSIAIIFAGSLVCGLLPAFRVFSAFPRFALSLILSYGGGILIATSLVHILPEAREQWPDIRFTPEMSLCVGIFIVYFIEEVAHFLVCHDLHSPLGHGLESGDGHNHGVHIHHEEPPNRCDEPAAVYLFAKDSHTSRSGDYTLSNNSHSHNHCHTHSHQHHHHTSVELEQQVKLFPVTTSNNTTGSEDKSQISVSPKKDQGKIVAHLRSLVGLVALSVHAGLEGLSVGLGRKAGDVWYLCGAIAAHKLVIAFCLGMEVRNASSSPCTLVTTSSSATFKFRYVLFFALMTPMGIAIGTIITEIIHEPSDQTENTLVAVLQTLASGTLLYVAFFEVVLRERARFSGKGLAQLAFVVLGFATMALVEIYIGGHDHSGKKHHHHDHDIHDHPNHQDIDNATVVSALTTAILRGNASADNLTIT</sequence>
<feature type="region of interest" description="Disordered" evidence="5">
    <location>
        <begin position="147"/>
        <end position="173"/>
    </location>
</feature>
<evidence type="ECO:0000256" key="3">
    <source>
        <dbReference type="ARBA" id="ARBA00022989"/>
    </source>
</evidence>
<dbReference type="Proteomes" id="UP001642540">
    <property type="component" value="Unassembled WGS sequence"/>
</dbReference>
<feature type="transmembrane region" description="Helical" evidence="6">
    <location>
        <begin position="287"/>
        <end position="311"/>
    </location>
</feature>
<name>A0ABP1PLK9_9HEXA</name>
<feature type="transmembrane region" description="Helical" evidence="6">
    <location>
        <begin position="355"/>
        <end position="375"/>
    </location>
</feature>
<dbReference type="InterPro" id="IPR003689">
    <property type="entry name" value="ZIP"/>
</dbReference>
<comment type="subcellular location">
    <subcellularLocation>
        <location evidence="1">Membrane</location>
        <topology evidence="1">Multi-pass membrane protein</topology>
    </subcellularLocation>
</comment>
<evidence type="ECO:0000256" key="1">
    <source>
        <dbReference type="ARBA" id="ARBA00004141"/>
    </source>
</evidence>
<keyword evidence="8" id="KW-1185">Reference proteome</keyword>
<organism evidence="7 8">
    <name type="scientific">Orchesella dallaii</name>
    <dbReference type="NCBI Taxonomy" id="48710"/>
    <lineage>
        <taxon>Eukaryota</taxon>
        <taxon>Metazoa</taxon>
        <taxon>Ecdysozoa</taxon>
        <taxon>Arthropoda</taxon>
        <taxon>Hexapoda</taxon>
        <taxon>Collembola</taxon>
        <taxon>Entomobryomorpha</taxon>
        <taxon>Entomobryoidea</taxon>
        <taxon>Orchesellidae</taxon>
        <taxon>Orchesellinae</taxon>
        <taxon>Orchesella</taxon>
    </lineage>
</organism>
<dbReference type="EMBL" id="CAXLJM020000004">
    <property type="protein sequence ID" value="CAL8069435.1"/>
    <property type="molecule type" value="Genomic_DNA"/>
</dbReference>
<comment type="caution">
    <text evidence="7">The sequence shown here is derived from an EMBL/GenBank/DDBJ whole genome shotgun (WGS) entry which is preliminary data.</text>
</comment>
<dbReference type="PANTHER" id="PTHR11040:SF203">
    <property type="entry name" value="FI18611P1-RELATED"/>
    <property type="match status" value="1"/>
</dbReference>
<feature type="transmembrane region" description="Helical" evidence="6">
    <location>
        <begin position="37"/>
        <end position="60"/>
    </location>
</feature>
<evidence type="ECO:0000256" key="4">
    <source>
        <dbReference type="ARBA" id="ARBA00023136"/>
    </source>
</evidence>
<protein>
    <recommendedName>
        <fullName evidence="9">Zinc transporter ZIP1</fullName>
    </recommendedName>
</protein>
<keyword evidence="3 6" id="KW-1133">Transmembrane helix</keyword>
<reference evidence="7 8" key="1">
    <citation type="submission" date="2024-08" db="EMBL/GenBank/DDBJ databases">
        <authorList>
            <person name="Cucini C."/>
            <person name="Frati F."/>
        </authorList>
    </citation>
    <scope>NUCLEOTIDE SEQUENCE [LARGE SCALE GENOMIC DNA]</scope>
</reference>
<keyword evidence="4 6" id="KW-0472">Membrane</keyword>
<evidence type="ECO:0008006" key="9">
    <source>
        <dbReference type="Google" id="ProtNLM"/>
    </source>
</evidence>
<proteinExistence type="predicted"/>
<gene>
    <name evidence="7" type="ORF">ODALV1_LOCUS769</name>
</gene>
<dbReference type="Pfam" id="PF02535">
    <property type="entry name" value="Zip"/>
    <property type="match status" value="1"/>
</dbReference>
<evidence type="ECO:0000313" key="7">
    <source>
        <dbReference type="EMBL" id="CAL8069435.1"/>
    </source>
</evidence>
<keyword evidence="2 6" id="KW-0812">Transmembrane</keyword>
<evidence type="ECO:0000313" key="8">
    <source>
        <dbReference type="Proteomes" id="UP001642540"/>
    </source>
</evidence>
<evidence type="ECO:0000256" key="5">
    <source>
        <dbReference type="SAM" id="MobiDB-lite"/>
    </source>
</evidence>
<accession>A0ABP1PLK9</accession>
<evidence type="ECO:0000256" key="6">
    <source>
        <dbReference type="SAM" id="Phobius"/>
    </source>
</evidence>
<dbReference type="PANTHER" id="PTHR11040">
    <property type="entry name" value="ZINC/IRON TRANSPORTER"/>
    <property type="match status" value="1"/>
</dbReference>